<dbReference type="Proteomes" id="UP000035017">
    <property type="component" value="Unassembled WGS sequence"/>
</dbReference>
<reference evidence="1 2" key="1">
    <citation type="submission" date="2014-12" db="EMBL/GenBank/DDBJ databases">
        <title>16Stimator: statistical estimation of ribosomal gene copy numbers from draft genome assemblies.</title>
        <authorList>
            <person name="Perisin M.A."/>
            <person name="Vetter M."/>
            <person name="Gilbert J.A."/>
            <person name="Bergelson J."/>
        </authorList>
    </citation>
    <scope>NUCLEOTIDE SEQUENCE [LARGE SCALE GENOMIC DNA]</scope>
    <source>
        <strain evidence="1 2">MEJ076</strain>
    </source>
</reference>
<accession>A0A0D0J1A8</accession>
<evidence type="ECO:0000313" key="2">
    <source>
        <dbReference type="Proteomes" id="UP000035017"/>
    </source>
</evidence>
<comment type="caution">
    <text evidence="1">The sequence shown here is derived from an EMBL/GenBank/DDBJ whole genome shotgun (WGS) entry which is preliminary data.</text>
</comment>
<gene>
    <name evidence="1" type="ORF">RU07_21825</name>
</gene>
<proteinExistence type="predicted"/>
<sequence length="81" mass="8607">MQTTFIPSSIFDYLTSGLAADMAKLQPDIVSGDIAPHQIAALLCGYGVMPEDLAKQVIEDMRENAAKELEAGISSIVRPAA</sequence>
<dbReference type="AlphaFoldDB" id="A0A0D0J1A8"/>
<protein>
    <submittedName>
        <fullName evidence="1">Uncharacterized protein</fullName>
    </submittedName>
</protein>
<name>A0A0D0J1A8_AGRTU</name>
<dbReference type="EMBL" id="JXQV01000030">
    <property type="protein sequence ID" value="KIP99274.1"/>
    <property type="molecule type" value="Genomic_DNA"/>
</dbReference>
<evidence type="ECO:0000313" key="1">
    <source>
        <dbReference type="EMBL" id="KIP99274.1"/>
    </source>
</evidence>
<organism evidence="1 2">
    <name type="scientific">Agrobacterium tumefaciens</name>
    <dbReference type="NCBI Taxonomy" id="358"/>
    <lineage>
        <taxon>Bacteria</taxon>
        <taxon>Pseudomonadati</taxon>
        <taxon>Pseudomonadota</taxon>
        <taxon>Alphaproteobacteria</taxon>
        <taxon>Hyphomicrobiales</taxon>
        <taxon>Rhizobiaceae</taxon>
        <taxon>Rhizobium/Agrobacterium group</taxon>
        <taxon>Agrobacterium</taxon>
        <taxon>Agrobacterium tumefaciens complex</taxon>
    </lineage>
</organism>
<dbReference type="OrthoDB" id="9907675at2"/>